<dbReference type="AlphaFoldDB" id="A0A2N5M1S6"/>
<evidence type="ECO:0008006" key="4">
    <source>
        <dbReference type="Google" id="ProtNLM"/>
    </source>
</evidence>
<accession>A0A2N5M1S6</accession>
<keyword evidence="1" id="KW-0472">Membrane</keyword>
<sequence length="82" mass="9142">MFQLSMITSRLDSIKKIYTLIHLNVLSSWVGLFLSGVNPPFIMAVVFLFIIGFGNGASSLTFVVVRKYFPIEEVGVVFIAQL</sequence>
<evidence type="ECO:0000313" key="3">
    <source>
        <dbReference type="Proteomes" id="UP000234748"/>
    </source>
</evidence>
<evidence type="ECO:0000256" key="1">
    <source>
        <dbReference type="SAM" id="Phobius"/>
    </source>
</evidence>
<gene>
    <name evidence="2" type="ORF">CUU66_20040</name>
</gene>
<dbReference type="Proteomes" id="UP000234748">
    <property type="component" value="Unassembled WGS sequence"/>
</dbReference>
<keyword evidence="1" id="KW-1133">Transmembrane helix</keyword>
<name>A0A2N5M1S6_9BACI</name>
<dbReference type="EMBL" id="PGUY01000063">
    <property type="protein sequence ID" value="PLT28233.1"/>
    <property type="molecule type" value="Genomic_DNA"/>
</dbReference>
<proteinExistence type="predicted"/>
<comment type="caution">
    <text evidence="2">The sequence shown here is derived from an EMBL/GenBank/DDBJ whole genome shotgun (WGS) entry which is preliminary data.</text>
</comment>
<feature type="transmembrane region" description="Helical" evidence="1">
    <location>
        <begin position="41"/>
        <end position="65"/>
    </location>
</feature>
<evidence type="ECO:0000313" key="2">
    <source>
        <dbReference type="EMBL" id="PLT28233.1"/>
    </source>
</evidence>
<keyword evidence="1" id="KW-0812">Transmembrane</keyword>
<organism evidence="2 3">
    <name type="scientific">Peribacillus deserti</name>
    <dbReference type="NCBI Taxonomy" id="673318"/>
    <lineage>
        <taxon>Bacteria</taxon>
        <taxon>Bacillati</taxon>
        <taxon>Bacillota</taxon>
        <taxon>Bacilli</taxon>
        <taxon>Bacillales</taxon>
        <taxon>Bacillaceae</taxon>
        <taxon>Peribacillus</taxon>
    </lineage>
</organism>
<keyword evidence="3" id="KW-1185">Reference proteome</keyword>
<reference evidence="2 3" key="1">
    <citation type="submission" date="2017-11" db="EMBL/GenBank/DDBJ databases">
        <title>Comparitive Functional Genomics of Dry Heat Resistant strains isolated from the Viking Spacecraft.</title>
        <authorList>
            <person name="Seuylemezian A."/>
            <person name="Cooper K."/>
            <person name="Vaishampayan P."/>
        </authorList>
    </citation>
    <scope>NUCLEOTIDE SEQUENCE [LARGE SCALE GENOMIC DNA]</scope>
    <source>
        <strain evidence="2 3">V1-29</strain>
    </source>
</reference>
<dbReference type="SUPFAM" id="SSF103473">
    <property type="entry name" value="MFS general substrate transporter"/>
    <property type="match status" value="1"/>
</dbReference>
<feature type="transmembrane region" description="Helical" evidence="1">
    <location>
        <begin position="17"/>
        <end position="35"/>
    </location>
</feature>
<dbReference type="InterPro" id="IPR036259">
    <property type="entry name" value="MFS_trans_sf"/>
</dbReference>
<protein>
    <recommendedName>
        <fullName evidence="4">MFS transporter</fullName>
    </recommendedName>
</protein>